<sequence length="41" mass="5100">MQYELLINNYYEDEHKDSTDRLSFMKFIRLLYCCFSVMILI</sequence>
<gene>
    <name evidence="1" type="ORF">PGSY75_0628400</name>
</gene>
<dbReference type="Proteomes" id="UP000076004">
    <property type="component" value="Chromosome 6"/>
</dbReference>
<evidence type="ECO:0000313" key="1">
    <source>
        <dbReference type="EMBL" id="KYO01979.1"/>
    </source>
</evidence>
<dbReference type="VEuPathDB" id="PlasmoDB:PGABG01_0627200"/>
<evidence type="ECO:0000313" key="2">
    <source>
        <dbReference type="Proteomes" id="UP000076004"/>
    </source>
</evidence>
<dbReference type="VEuPathDB" id="PlasmoDB:PGSY75_0628400"/>
<dbReference type="RefSeq" id="XP_018642918.1">
    <property type="nucleotide sequence ID" value="XM_018784864.1"/>
</dbReference>
<feature type="non-terminal residue" evidence="1">
    <location>
        <position position="41"/>
    </location>
</feature>
<dbReference type="GeneID" id="29775468"/>
<dbReference type="AlphaFoldDB" id="A0A151LS61"/>
<comment type="caution">
    <text evidence="1">The sequence shown here is derived from an EMBL/GenBank/DDBJ whole genome shotgun (WGS) entry which is preliminary data.</text>
</comment>
<dbReference type="EMBL" id="LVLB01000007">
    <property type="protein sequence ID" value="KYO01979.1"/>
    <property type="molecule type" value="Genomic_DNA"/>
</dbReference>
<organism evidence="1 2">
    <name type="scientific">Plasmodium gaboni</name>
    <dbReference type="NCBI Taxonomy" id="647221"/>
    <lineage>
        <taxon>Eukaryota</taxon>
        <taxon>Sar</taxon>
        <taxon>Alveolata</taxon>
        <taxon>Apicomplexa</taxon>
        <taxon>Aconoidasida</taxon>
        <taxon>Haemosporida</taxon>
        <taxon>Plasmodiidae</taxon>
        <taxon>Plasmodium</taxon>
        <taxon>Plasmodium (Laverania)</taxon>
    </lineage>
</organism>
<protein>
    <submittedName>
        <fullName evidence="1">Putative membrane protein</fullName>
    </submittedName>
</protein>
<accession>A0A151LS61</accession>
<dbReference type="KEGG" id="pgab:PGSY75_0628400"/>
<reference evidence="1 2" key="1">
    <citation type="journal article" date="2016" name="Nat. Commun.">
        <title>Genomes of cryptic chimpanzee Plasmodium species reveal key evolutionary events leading to human malaria.</title>
        <authorList>
            <person name="Sundararaman S.A."/>
            <person name="Plenderleith L.J."/>
            <person name="Liu W."/>
            <person name="Loy D.E."/>
            <person name="Learn G.H."/>
            <person name="Li Y."/>
            <person name="Shaw K.S."/>
            <person name="Ayouba A."/>
            <person name="Peeters M."/>
            <person name="Speede S."/>
            <person name="Shaw G.M."/>
            <person name="Bushman F.D."/>
            <person name="Brisson D."/>
            <person name="Rayner J.C."/>
            <person name="Sharp P.M."/>
            <person name="Hahn B.H."/>
        </authorList>
    </citation>
    <scope>NUCLEOTIDE SEQUENCE [LARGE SCALE GENOMIC DNA]</scope>
    <source>
        <strain evidence="1 2">SY75</strain>
    </source>
</reference>
<name>A0A151LS61_9APIC</name>
<proteinExistence type="predicted"/>